<dbReference type="PANTHER" id="PTHR15454">
    <property type="entry name" value="NISCHARIN RELATED"/>
    <property type="match status" value="1"/>
</dbReference>
<dbReference type="SMART" id="SM00369">
    <property type="entry name" value="LRR_TYP"/>
    <property type="match status" value="4"/>
</dbReference>
<evidence type="ECO:0000256" key="3">
    <source>
        <dbReference type="SAM" id="Coils"/>
    </source>
</evidence>
<dbReference type="InParanoid" id="A0A0L0HJ19"/>
<protein>
    <recommendedName>
        <fullName evidence="7">U2A'/phosphoprotein 32 family A C-terminal domain-containing protein</fullName>
    </recommendedName>
</protein>
<evidence type="ECO:0008006" key="7">
    <source>
        <dbReference type="Google" id="ProtNLM"/>
    </source>
</evidence>
<evidence type="ECO:0000313" key="5">
    <source>
        <dbReference type="EMBL" id="KND01461.1"/>
    </source>
</evidence>
<feature type="region of interest" description="Disordered" evidence="4">
    <location>
        <begin position="361"/>
        <end position="488"/>
    </location>
</feature>
<dbReference type="InterPro" id="IPR032675">
    <property type="entry name" value="LRR_dom_sf"/>
</dbReference>
<reference evidence="5 6" key="1">
    <citation type="submission" date="2009-08" db="EMBL/GenBank/DDBJ databases">
        <title>The Genome Sequence of Spizellomyces punctatus strain DAOM BR117.</title>
        <authorList>
            <consortium name="The Broad Institute Genome Sequencing Platform"/>
            <person name="Russ C."/>
            <person name="Cuomo C."/>
            <person name="Shea T."/>
            <person name="Young S.K."/>
            <person name="Zeng Q."/>
            <person name="Koehrsen M."/>
            <person name="Haas B."/>
            <person name="Borodovsky M."/>
            <person name="Guigo R."/>
            <person name="Alvarado L."/>
            <person name="Berlin A."/>
            <person name="Bochicchio J."/>
            <person name="Borenstein D."/>
            <person name="Chapman S."/>
            <person name="Chen Z."/>
            <person name="Engels R."/>
            <person name="Freedman E."/>
            <person name="Gellesch M."/>
            <person name="Goldberg J."/>
            <person name="Griggs A."/>
            <person name="Gujja S."/>
            <person name="Heiman D."/>
            <person name="Hepburn T."/>
            <person name="Howarth C."/>
            <person name="Jen D."/>
            <person name="Larson L."/>
            <person name="Lewis B."/>
            <person name="Mehta T."/>
            <person name="Park D."/>
            <person name="Pearson M."/>
            <person name="Roberts A."/>
            <person name="Saif S."/>
            <person name="Shenoy N."/>
            <person name="Sisk P."/>
            <person name="Stolte C."/>
            <person name="Sykes S."/>
            <person name="Thomson T."/>
            <person name="Walk T."/>
            <person name="White J."/>
            <person name="Yandava C."/>
            <person name="Burger G."/>
            <person name="Gray M.W."/>
            <person name="Holland P.W.H."/>
            <person name="King N."/>
            <person name="Lang F.B.F."/>
            <person name="Roger A.J."/>
            <person name="Ruiz-Trillo I."/>
            <person name="Lander E."/>
            <person name="Nusbaum C."/>
        </authorList>
    </citation>
    <scope>NUCLEOTIDE SEQUENCE [LARGE SCALE GENOMIC DNA]</scope>
    <source>
        <strain evidence="5 6">DAOM BR117</strain>
    </source>
</reference>
<dbReference type="OrthoDB" id="7451790at2759"/>
<dbReference type="AlphaFoldDB" id="A0A0L0HJ19"/>
<feature type="coiled-coil region" evidence="3">
    <location>
        <begin position="864"/>
        <end position="891"/>
    </location>
</feature>
<feature type="region of interest" description="Disordered" evidence="4">
    <location>
        <begin position="324"/>
        <end position="345"/>
    </location>
</feature>
<keyword evidence="6" id="KW-1185">Reference proteome</keyword>
<dbReference type="Pfam" id="PF13855">
    <property type="entry name" value="LRR_8"/>
    <property type="match status" value="1"/>
</dbReference>
<feature type="coiled-coil region" evidence="3">
    <location>
        <begin position="493"/>
        <end position="699"/>
    </location>
</feature>
<dbReference type="PROSITE" id="PS51450">
    <property type="entry name" value="LRR"/>
    <property type="match status" value="3"/>
</dbReference>
<dbReference type="Gene3D" id="3.80.10.10">
    <property type="entry name" value="Ribonuclease Inhibitor"/>
    <property type="match status" value="2"/>
</dbReference>
<gene>
    <name evidence="5" type="ORF">SPPG_03263</name>
</gene>
<dbReference type="eggNOG" id="KOG0531">
    <property type="taxonomic scope" value="Eukaryota"/>
</dbReference>
<dbReference type="GO" id="GO:0005737">
    <property type="term" value="C:cytoplasm"/>
    <property type="evidence" value="ECO:0007669"/>
    <property type="project" value="TreeGrafter"/>
</dbReference>
<evidence type="ECO:0000256" key="4">
    <source>
        <dbReference type="SAM" id="MobiDB-lite"/>
    </source>
</evidence>
<dbReference type="STRING" id="645134.A0A0L0HJ19"/>
<keyword evidence="1" id="KW-0433">Leucine-rich repeat</keyword>
<sequence length="1136" mass="129863">MCNISEIDGSLSSLQDLYLRLGARQGGSSGSSIRLEDVRELNVHSNRITKIDRNALQAFRSLVILDLSSNLIQKIEGLEVVPHLRELNLSNNKICRIENLRDLHNLRQFIISFNSIRTLEGLTDMHGNDYSLELLDLKGNNIDDWQALRPLMGCMKLKHLVLNGHHAVSKVNPICGAPSYSPMMVLNLLKQLHSVDGVDRHGIRVTSHISSSHPDIAKYADFVQEHQKEGASADPGHSVRTPVISAPSRHFQSGSTPSGAQRIDNEVHYLSEQLTQLQQQMDSVLDVTSSMRAPTQQRPQADVSQMENLYNEVRNMIGKAQSLKLDGGPTSFQNRSTGSSISPDRLTRLEKQMERLMECITSLNRDDQSHRKRDGQRASPKMRRESGADAVNYDVERQDDIVSTSSSPGAGENSDESEYTTLPTRIPASKNGKRQTLVWREQKPMHSREGRYRAEKKPLSCNSFNIKTDENSPESSKGKPTSSDMQGGSAVALAANAKLIRALEEEEKRLRANEKTYADEIKKLTGELSEERSRRQKAEDECMALKKQATGQAEAAGADKDKLNALADENSRLKTRLQEADSSCQSIASELSSVKADLNDIRLKYDQLLAESAECKTHLLTQEKELKNVKTTEQEIKVSAAELECQLKLCEEEKARLSVRLVKDREQSRVKVAEVKKENEIYKATIRQLQKENSALQQNLSSRDFDARQQLNDLAAMRSSELKQAISETTNQLLERHKVEYDAVSHQLTRTQHAYAALEEEFRKGMKEEQGRFAQLRHAYTELLQQFTAQAKALETASGKEKEMASVIKELTDMVKEQKARIADLAEKHQMTFTIFEDKVHALEDRLKASQKMRHDFKSLQSDYNMKQALANDLTAELQRTKAELAQQTTVFQQERIRLDSENARLQADLDRFRDGQDQAIRVKNKMLEDQNETIKNLKQNLENKCREHQALLTDIEKREDSLEDRLELEKQTNKDLQQELESQTQEIYHLQSIIDEYREERNTLRKDLAEASKKLKERNESIHMIEDEVAKIRKVFKAKEERWLQEKEEALKSQELANLELKSTYENQTGRLAFLERERDVMLQTIRKLQKEIEEASNQRDQHEAEMRIVLTEMDRQKQRMNEKMEKLKAAFAEA</sequence>
<dbReference type="OMA" id="RDQQDDH"/>
<feature type="compositionally biased region" description="Basic and acidic residues" evidence="4">
    <location>
        <begin position="440"/>
        <end position="458"/>
    </location>
</feature>
<feature type="compositionally biased region" description="Polar residues" evidence="4">
    <location>
        <begin position="330"/>
        <end position="342"/>
    </location>
</feature>
<organism evidence="5 6">
    <name type="scientific">Spizellomyces punctatus (strain DAOM BR117)</name>
    <dbReference type="NCBI Taxonomy" id="645134"/>
    <lineage>
        <taxon>Eukaryota</taxon>
        <taxon>Fungi</taxon>
        <taxon>Fungi incertae sedis</taxon>
        <taxon>Chytridiomycota</taxon>
        <taxon>Chytridiomycota incertae sedis</taxon>
        <taxon>Chytridiomycetes</taxon>
        <taxon>Spizellomycetales</taxon>
        <taxon>Spizellomycetaceae</taxon>
        <taxon>Spizellomyces</taxon>
    </lineage>
</organism>
<proteinExistence type="predicted"/>
<keyword evidence="2" id="KW-0677">Repeat</keyword>
<feature type="compositionally biased region" description="Polar residues" evidence="4">
    <location>
        <begin position="473"/>
        <end position="486"/>
    </location>
</feature>
<dbReference type="EMBL" id="KQ257454">
    <property type="protein sequence ID" value="KND01461.1"/>
    <property type="molecule type" value="Genomic_DNA"/>
</dbReference>
<dbReference type="RefSeq" id="XP_016609500.1">
    <property type="nucleotide sequence ID" value="XM_016751538.1"/>
</dbReference>
<dbReference type="GeneID" id="27686794"/>
<accession>A0A0L0HJ19</accession>
<dbReference type="Proteomes" id="UP000053201">
    <property type="component" value="Unassembled WGS sequence"/>
</dbReference>
<dbReference type="SUPFAM" id="SSF52075">
    <property type="entry name" value="Outer arm dynein light chain 1"/>
    <property type="match status" value="1"/>
</dbReference>
<dbReference type="VEuPathDB" id="FungiDB:SPPG_03263"/>
<feature type="coiled-coil region" evidence="3">
    <location>
        <begin position="921"/>
        <end position="1135"/>
    </location>
</feature>
<name>A0A0L0HJ19_SPIPD</name>
<evidence type="ECO:0000313" key="6">
    <source>
        <dbReference type="Proteomes" id="UP000053201"/>
    </source>
</evidence>
<dbReference type="InterPro" id="IPR003591">
    <property type="entry name" value="Leu-rich_rpt_typical-subtyp"/>
</dbReference>
<keyword evidence="3" id="KW-0175">Coiled coil</keyword>
<dbReference type="PANTHER" id="PTHR15454:SF56">
    <property type="entry name" value="PROTEIN PHOSPHATASE 1 REGULATORY SUBUNIT 7-RELATED"/>
    <property type="match status" value="1"/>
</dbReference>
<dbReference type="SMART" id="SM00365">
    <property type="entry name" value="LRR_SD22"/>
    <property type="match status" value="3"/>
</dbReference>
<evidence type="ECO:0000256" key="2">
    <source>
        <dbReference type="ARBA" id="ARBA00022737"/>
    </source>
</evidence>
<dbReference type="InterPro" id="IPR001611">
    <property type="entry name" value="Leu-rich_rpt"/>
</dbReference>
<evidence type="ECO:0000256" key="1">
    <source>
        <dbReference type="ARBA" id="ARBA00022614"/>
    </source>
</evidence>